<gene>
    <name evidence="6" type="ORF">MMYC01_207039</name>
</gene>
<evidence type="ECO:0000256" key="4">
    <source>
        <dbReference type="ARBA" id="ARBA00023002"/>
    </source>
</evidence>
<dbReference type="Gene3D" id="3.30.9.30">
    <property type="match status" value="1"/>
</dbReference>
<name>A0A175VZD3_9PEZI</name>
<accession>A0A175VZD3</accession>
<dbReference type="PANTHER" id="PTHR46720">
    <property type="entry name" value="HYDROXYLASE, PUTATIVE (AFU_ORTHOLOGUE AFUA_3G01460)-RELATED"/>
    <property type="match status" value="1"/>
</dbReference>
<proteinExistence type="inferred from homology"/>
<dbReference type="InterPro" id="IPR051104">
    <property type="entry name" value="FAD_monoxygenase"/>
</dbReference>
<evidence type="ECO:0000256" key="1">
    <source>
        <dbReference type="ARBA" id="ARBA00007992"/>
    </source>
</evidence>
<evidence type="ECO:0000256" key="3">
    <source>
        <dbReference type="ARBA" id="ARBA00022827"/>
    </source>
</evidence>
<keyword evidence="4" id="KW-0560">Oxidoreductase</keyword>
<comment type="caution">
    <text evidence="6">The sequence shown here is derived from an EMBL/GenBank/DDBJ whole genome shotgun (WGS) entry which is preliminary data.</text>
</comment>
<dbReference type="SUPFAM" id="SSF54373">
    <property type="entry name" value="FAD-linked reductases, C-terminal domain"/>
    <property type="match status" value="1"/>
</dbReference>
<evidence type="ECO:0000256" key="2">
    <source>
        <dbReference type="ARBA" id="ARBA00022630"/>
    </source>
</evidence>
<dbReference type="GO" id="GO:0044550">
    <property type="term" value="P:secondary metabolite biosynthetic process"/>
    <property type="evidence" value="ECO:0007669"/>
    <property type="project" value="TreeGrafter"/>
</dbReference>
<dbReference type="SUPFAM" id="SSF51905">
    <property type="entry name" value="FAD/NAD(P)-binding domain"/>
    <property type="match status" value="1"/>
</dbReference>
<sequence length="336" mass="36677">MNPPQQPPPFTIAIIGAGITGTTLSIALQARNIPHTIYEQAPTPTELGAGLGFGPNAARALRIIDERLHDEFRQACAPSGGEGELDSRGSRCEGGAATMREEEGGVRDGQEETGPRAERGKPGSSRARGDAEERPQRNTNGSKREGGGDTLEQNPVWIEFLDGTSPLHARELKPAFTVYATGGEGHGAVHRAKWLDTLMSGKYAYRCMIPMEKAVQEIGWRRAGVSSLWMGHGRHVLTFPVGKRGPAQLLNLVAFVTDERDSWSSRDATCLTLPATREDALHDFRQGGFGETVRKLLELTQDKMDKDASWSLAMPPTPARHITGLELGFAWRMWQC</sequence>
<keyword evidence="3" id="KW-0274">FAD</keyword>
<keyword evidence="2" id="KW-0285">Flavoprotein</keyword>
<dbReference type="EMBL" id="LCTW02000191">
    <property type="protein sequence ID" value="KXX76826.1"/>
    <property type="molecule type" value="Genomic_DNA"/>
</dbReference>
<comment type="similarity">
    <text evidence="1">Belongs to the paxM FAD-dependent monooxygenase family.</text>
</comment>
<dbReference type="GO" id="GO:0016491">
    <property type="term" value="F:oxidoreductase activity"/>
    <property type="evidence" value="ECO:0007669"/>
    <property type="project" value="UniProtKB-KW"/>
</dbReference>
<evidence type="ECO:0000256" key="5">
    <source>
        <dbReference type="SAM" id="MobiDB-lite"/>
    </source>
</evidence>
<dbReference type="Gene3D" id="3.50.50.60">
    <property type="entry name" value="FAD/NAD(P)-binding domain"/>
    <property type="match status" value="1"/>
</dbReference>
<organism evidence="6 7">
    <name type="scientific">Madurella mycetomatis</name>
    <dbReference type="NCBI Taxonomy" id="100816"/>
    <lineage>
        <taxon>Eukaryota</taxon>
        <taxon>Fungi</taxon>
        <taxon>Dikarya</taxon>
        <taxon>Ascomycota</taxon>
        <taxon>Pezizomycotina</taxon>
        <taxon>Sordariomycetes</taxon>
        <taxon>Sordariomycetidae</taxon>
        <taxon>Sordariales</taxon>
        <taxon>Sordariales incertae sedis</taxon>
        <taxon>Madurella</taxon>
    </lineage>
</organism>
<evidence type="ECO:0000313" key="6">
    <source>
        <dbReference type="EMBL" id="KXX76826.1"/>
    </source>
</evidence>
<dbReference type="STRING" id="100816.A0A175VZD3"/>
<reference evidence="6 7" key="1">
    <citation type="journal article" date="2016" name="Genome Announc.">
        <title>Genome Sequence of Madurella mycetomatis mm55, Isolated from a Human Mycetoma Case in Sudan.</title>
        <authorList>
            <person name="Smit S."/>
            <person name="Derks M.F."/>
            <person name="Bervoets S."/>
            <person name="Fahal A."/>
            <person name="van Leeuwen W."/>
            <person name="van Belkum A."/>
            <person name="van de Sande W.W."/>
        </authorList>
    </citation>
    <scope>NUCLEOTIDE SEQUENCE [LARGE SCALE GENOMIC DNA]</scope>
    <source>
        <strain evidence="7">mm55</strain>
    </source>
</reference>
<dbReference type="InterPro" id="IPR036188">
    <property type="entry name" value="FAD/NAD-bd_sf"/>
</dbReference>
<dbReference type="VEuPathDB" id="FungiDB:MMYC01_207039"/>
<protein>
    <submittedName>
        <fullName evidence="6">Salicylate hydroxylase</fullName>
    </submittedName>
</protein>
<feature type="region of interest" description="Disordered" evidence="5">
    <location>
        <begin position="76"/>
        <end position="153"/>
    </location>
</feature>
<keyword evidence="7" id="KW-1185">Reference proteome</keyword>
<dbReference type="OrthoDB" id="417877at2759"/>
<dbReference type="Proteomes" id="UP000078237">
    <property type="component" value="Unassembled WGS sequence"/>
</dbReference>
<dbReference type="PANTHER" id="PTHR46720:SF3">
    <property type="entry name" value="FAD-BINDING DOMAIN-CONTAINING PROTEIN-RELATED"/>
    <property type="match status" value="1"/>
</dbReference>
<evidence type="ECO:0000313" key="7">
    <source>
        <dbReference type="Proteomes" id="UP000078237"/>
    </source>
</evidence>
<feature type="compositionally biased region" description="Basic and acidic residues" evidence="5">
    <location>
        <begin position="99"/>
        <end position="147"/>
    </location>
</feature>
<dbReference type="AlphaFoldDB" id="A0A175VZD3"/>